<name>A0A9Q2NNM6_9RHOB</name>
<dbReference type="Gene3D" id="3.40.50.300">
    <property type="entry name" value="P-loop containing nucleotide triphosphate hydrolases"/>
    <property type="match status" value="1"/>
</dbReference>
<dbReference type="Pfam" id="PF00005">
    <property type="entry name" value="ABC_tran"/>
    <property type="match status" value="1"/>
</dbReference>
<dbReference type="PANTHER" id="PTHR42794:SF2">
    <property type="entry name" value="ABC TRANSPORTER ATP-BINDING PROTEIN"/>
    <property type="match status" value="1"/>
</dbReference>
<dbReference type="Proteomes" id="UP000809337">
    <property type="component" value="Unassembled WGS sequence"/>
</dbReference>
<dbReference type="RefSeq" id="WP_231034451.1">
    <property type="nucleotide sequence ID" value="NZ_JAJNGX010000007.1"/>
</dbReference>
<proteinExistence type="inferred from homology"/>
<reference evidence="6" key="1">
    <citation type="submission" date="2021-01" db="EMBL/GenBank/DDBJ databases">
        <title>Diatom-associated Roseobacters Show Island Model of Population Structure.</title>
        <authorList>
            <person name="Qu L."/>
            <person name="Feng X."/>
            <person name="Chen Y."/>
            <person name="Li L."/>
            <person name="Wang X."/>
            <person name="Hu Z."/>
            <person name="Wang H."/>
            <person name="Luo H."/>
        </authorList>
    </citation>
    <scope>NUCLEOTIDE SEQUENCE</scope>
    <source>
        <strain evidence="6">SM26-45</strain>
    </source>
</reference>
<evidence type="ECO:0000259" key="5">
    <source>
        <dbReference type="PROSITE" id="PS50893"/>
    </source>
</evidence>
<dbReference type="SUPFAM" id="SSF52540">
    <property type="entry name" value="P-loop containing nucleoside triphosphate hydrolases"/>
    <property type="match status" value="1"/>
</dbReference>
<dbReference type="InterPro" id="IPR017871">
    <property type="entry name" value="ABC_transporter-like_CS"/>
</dbReference>
<comment type="caution">
    <text evidence="6">The sequence shown here is derived from an EMBL/GenBank/DDBJ whole genome shotgun (WGS) entry which is preliminary data.</text>
</comment>
<organism evidence="6 7">
    <name type="scientific">Pseudosulfitobacter pseudonitzschiae</name>
    <dbReference type="NCBI Taxonomy" id="1402135"/>
    <lineage>
        <taxon>Bacteria</taxon>
        <taxon>Pseudomonadati</taxon>
        <taxon>Pseudomonadota</taxon>
        <taxon>Alphaproteobacteria</taxon>
        <taxon>Rhodobacterales</taxon>
        <taxon>Roseobacteraceae</taxon>
        <taxon>Pseudosulfitobacter</taxon>
    </lineage>
</organism>
<dbReference type="InterPro" id="IPR003439">
    <property type="entry name" value="ABC_transporter-like_ATP-bd"/>
</dbReference>
<keyword evidence="3" id="KW-0547">Nucleotide-binding</keyword>
<dbReference type="FunFam" id="3.40.50.300:FF:000134">
    <property type="entry name" value="Iron-enterobactin ABC transporter ATP-binding protein"/>
    <property type="match status" value="1"/>
</dbReference>
<evidence type="ECO:0000256" key="3">
    <source>
        <dbReference type="ARBA" id="ARBA00022741"/>
    </source>
</evidence>
<dbReference type="InterPro" id="IPR003593">
    <property type="entry name" value="AAA+_ATPase"/>
</dbReference>
<evidence type="ECO:0000256" key="4">
    <source>
        <dbReference type="ARBA" id="ARBA00022840"/>
    </source>
</evidence>
<dbReference type="PROSITE" id="PS50893">
    <property type="entry name" value="ABC_TRANSPORTER_2"/>
    <property type="match status" value="1"/>
</dbReference>
<evidence type="ECO:0000313" key="7">
    <source>
        <dbReference type="Proteomes" id="UP000809337"/>
    </source>
</evidence>
<evidence type="ECO:0000256" key="2">
    <source>
        <dbReference type="ARBA" id="ARBA00022448"/>
    </source>
</evidence>
<feature type="domain" description="ABC transporter" evidence="5">
    <location>
        <begin position="3"/>
        <end position="234"/>
    </location>
</feature>
<keyword evidence="4 6" id="KW-0067">ATP-binding</keyword>
<dbReference type="GO" id="GO:0016887">
    <property type="term" value="F:ATP hydrolysis activity"/>
    <property type="evidence" value="ECO:0007669"/>
    <property type="project" value="InterPro"/>
</dbReference>
<evidence type="ECO:0000256" key="1">
    <source>
        <dbReference type="ARBA" id="ARBA00005417"/>
    </source>
</evidence>
<comment type="similarity">
    <text evidence="1">Belongs to the ABC transporter superfamily.</text>
</comment>
<dbReference type="PROSITE" id="PS00211">
    <property type="entry name" value="ABC_TRANSPORTER_1"/>
    <property type="match status" value="1"/>
</dbReference>
<keyword evidence="2" id="KW-0813">Transport</keyword>
<evidence type="ECO:0000313" key="6">
    <source>
        <dbReference type="EMBL" id="MBM2355370.1"/>
    </source>
</evidence>
<dbReference type="PANTHER" id="PTHR42794">
    <property type="entry name" value="HEMIN IMPORT ATP-BINDING PROTEIN HMUV"/>
    <property type="match status" value="1"/>
</dbReference>
<dbReference type="EMBL" id="JAFBWN010000007">
    <property type="protein sequence ID" value="MBM2355370.1"/>
    <property type="molecule type" value="Genomic_DNA"/>
</dbReference>
<protein>
    <submittedName>
        <fullName evidence="6">ABC transporter ATP-binding protein</fullName>
    </submittedName>
</protein>
<dbReference type="AlphaFoldDB" id="A0A9Q2NNM6"/>
<sequence length="255" mass="27781">MKLEARSLGWATGARRIVQNVSFEVTPGETFGLIGPNGSGKSTLLRLLAGLLARPSGAVMLEGQPLTSLSRRDIAQNIAVVEQIAETSEALSVRDVVELGRTPWLSALRPFGPQDRIIVDEALEAVGMAHMTQHRWATLSGGERQRVQIARALAQRPRLLMLDEPTNHLDIHHQLSLLRLVGNLPVTVIIALHDLNQAMGCDRLAVMDEGRMVACGPPGEVLDAARLASIFRVKATRLRDPADNATIFRFQCPGE</sequence>
<accession>A0A9Q2NNM6</accession>
<dbReference type="CDD" id="cd03214">
    <property type="entry name" value="ABC_Iron-Siderophores_B12_Hemin"/>
    <property type="match status" value="1"/>
</dbReference>
<dbReference type="GO" id="GO:0005524">
    <property type="term" value="F:ATP binding"/>
    <property type="evidence" value="ECO:0007669"/>
    <property type="project" value="UniProtKB-KW"/>
</dbReference>
<gene>
    <name evidence="6" type="ORF">JQX14_12525</name>
</gene>
<dbReference type="SMART" id="SM00382">
    <property type="entry name" value="AAA"/>
    <property type="match status" value="1"/>
</dbReference>
<dbReference type="InterPro" id="IPR027417">
    <property type="entry name" value="P-loop_NTPase"/>
</dbReference>